<proteinExistence type="predicted"/>
<keyword evidence="2" id="KW-1185">Reference proteome</keyword>
<accession>A0A226DDI8</accession>
<feature type="non-terminal residue" evidence="1">
    <location>
        <position position="183"/>
    </location>
</feature>
<name>A0A226DDI8_FOLCA</name>
<dbReference type="AlphaFoldDB" id="A0A226DDI8"/>
<organism evidence="1 2">
    <name type="scientific">Folsomia candida</name>
    <name type="common">Springtail</name>
    <dbReference type="NCBI Taxonomy" id="158441"/>
    <lineage>
        <taxon>Eukaryota</taxon>
        <taxon>Metazoa</taxon>
        <taxon>Ecdysozoa</taxon>
        <taxon>Arthropoda</taxon>
        <taxon>Hexapoda</taxon>
        <taxon>Collembola</taxon>
        <taxon>Entomobryomorpha</taxon>
        <taxon>Isotomoidea</taxon>
        <taxon>Isotomidae</taxon>
        <taxon>Proisotominae</taxon>
        <taxon>Folsomia</taxon>
    </lineage>
</organism>
<dbReference type="EMBL" id="LNIX01000023">
    <property type="protein sequence ID" value="OXA43259.1"/>
    <property type="molecule type" value="Genomic_DNA"/>
</dbReference>
<reference evidence="1 2" key="1">
    <citation type="submission" date="2015-12" db="EMBL/GenBank/DDBJ databases">
        <title>The genome of Folsomia candida.</title>
        <authorList>
            <person name="Faddeeva A."/>
            <person name="Derks M.F."/>
            <person name="Anvar Y."/>
            <person name="Smit S."/>
            <person name="Van Straalen N."/>
            <person name="Roelofs D."/>
        </authorList>
    </citation>
    <scope>NUCLEOTIDE SEQUENCE [LARGE SCALE GENOMIC DNA]</scope>
    <source>
        <strain evidence="1 2">VU population</strain>
        <tissue evidence="1">Whole body</tissue>
    </source>
</reference>
<evidence type="ECO:0000313" key="2">
    <source>
        <dbReference type="Proteomes" id="UP000198287"/>
    </source>
</evidence>
<comment type="caution">
    <text evidence="1">The sequence shown here is derived from an EMBL/GenBank/DDBJ whole genome shotgun (WGS) entry which is preliminary data.</text>
</comment>
<gene>
    <name evidence="1" type="ORF">Fcan01_22052</name>
</gene>
<dbReference type="Proteomes" id="UP000198287">
    <property type="component" value="Unassembled WGS sequence"/>
</dbReference>
<evidence type="ECO:0000313" key="1">
    <source>
        <dbReference type="EMBL" id="OXA43259.1"/>
    </source>
</evidence>
<protein>
    <submittedName>
        <fullName evidence="1">Uncharacterized protein</fullName>
    </submittedName>
</protein>
<sequence>MEQRLYIFCCSDDYVYFVDLIDKCGHDAEDTTMRRPTSLILEKLADPTLVKKHPYQEHIIQAANNIIEDTGRASNSGKHSVESFCIMPKEFSEAEIRTVAEWEMQAAAIRMDLKTAVMKRTTDWTPTTTNKQRKKVTKLQYRITPVEEKNSKLCPNQLFVLVTALNRAQRLKTYATPLYGFCR</sequence>